<accession>A0A2D2DEA8</accession>
<dbReference type="RefSeq" id="WP_099873140.1">
    <property type="nucleotide sequence ID" value="NZ_CP024608.1"/>
</dbReference>
<sequence>MTAVFRLTSLVAAAVLAVQLSGCVQFSMAVPAATRGNTVKLYNANFDKVAVGSFTFDASKDPALDKSHSVRLGVLSAPGGSFAQYLGNTLKADLLAASLLDANAPTVITGTLTLNRVDAPVGAGKGVLAARFVVTRAGAVRYDHELKVESSWNSPIAAATAVPQATREYERLYSDLVGELLDDDKFRAAISK</sequence>
<dbReference type="OrthoDB" id="7596528at2"/>
<protein>
    <recommendedName>
        <fullName evidence="4">ABC-type transport auxiliary lipoprotein component domain-containing protein</fullName>
    </recommendedName>
</protein>
<evidence type="ECO:0000313" key="2">
    <source>
        <dbReference type="EMBL" id="ATQ73318.1"/>
    </source>
</evidence>
<keyword evidence="1" id="KW-0732">Signal</keyword>
<gene>
    <name evidence="2" type="ORF">CR152_01450</name>
</gene>
<reference evidence="2" key="1">
    <citation type="submission" date="2017-10" db="EMBL/GenBank/DDBJ databases">
        <title>Massilia psychrophilum sp. nov., a novel purple-pigmented bacterium isolated from Tianshan glacier, Xinjiang Municipality, China.</title>
        <authorList>
            <person name="Wang H."/>
        </authorList>
    </citation>
    <scope>NUCLEOTIDE SEQUENCE [LARGE SCALE GENOMIC DNA]</scope>
    <source>
        <strain evidence="2">B2</strain>
    </source>
</reference>
<evidence type="ECO:0008006" key="4">
    <source>
        <dbReference type="Google" id="ProtNLM"/>
    </source>
</evidence>
<proteinExistence type="predicted"/>
<evidence type="ECO:0000256" key="1">
    <source>
        <dbReference type="SAM" id="SignalP"/>
    </source>
</evidence>
<organism evidence="2 3">
    <name type="scientific">Massilia violaceinigra</name>
    <dbReference type="NCBI Taxonomy" id="2045208"/>
    <lineage>
        <taxon>Bacteria</taxon>
        <taxon>Pseudomonadati</taxon>
        <taxon>Pseudomonadota</taxon>
        <taxon>Betaproteobacteria</taxon>
        <taxon>Burkholderiales</taxon>
        <taxon>Oxalobacteraceae</taxon>
        <taxon>Telluria group</taxon>
        <taxon>Massilia</taxon>
    </lineage>
</organism>
<feature type="chain" id="PRO_5013844078" description="ABC-type transport auxiliary lipoprotein component domain-containing protein" evidence="1">
    <location>
        <begin position="30"/>
        <end position="192"/>
    </location>
</feature>
<evidence type="ECO:0000313" key="3">
    <source>
        <dbReference type="Proteomes" id="UP000229897"/>
    </source>
</evidence>
<feature type="signal peptide" evidence="1">
    <location>
        <begin position="1"/>
        <end position="29"/>
    </location>
</feature>
<dbReference type="Proteomes" id="UP000229897">
    <property type="component" value="Chromosome"/>
</dbReference>
<name>A0A2D2DEA8_9BURK</name>
<dbReference type="KEGG" id="mass:CR152_01450"/>
<dbReference type="AlphaFoldDB" id="A0A2D2DEA8"/>
<keyword evidence="3" id="KW-1185">Reference proteome</keyword>
<dbReference type="EMBL" id="CP024608">
    <property type="protein sequence ID" value="ATQ73318.1"/>
    <property type="molecule type" value="Genomic_DNA"/>
</dbReference>